<evidence type="ECO:0000313" key="4">
    <source>
        <dbReference type="EMBL" id="CEN27933.1"/>
    </source>
</evidence>
<dbReference type="KEGG" id="lpk:LACPI_0733"/>
<evidence type="ECO:0000313" key="5">
    <source>
        <dbReference type="Proteomes" id="UP000033166"/>
    </source>
</evidence>
<feature type="active site" description="Nucleophile" evidence="1">
    <location>
        <position position="10"/>
    </location>
</feature>
<feature type="active site" description="Nucleophile" evidence="1">
    <location>
        <position position="13"/>
    </location>
</feature>
<feature type="domain" description="Thioredoxin-like fold" evidence="3">
    <location>
        <begin position="1"/>
        <end position="75"/>
    </location>
</feature>
<dbReference type="NCBIfam" id="TIGR00412">
    <property type="entry name" value="redox_disulf_2"/>
    <property type="match status" value="1"/>
</dbReference>
<dbReference type="InterPro" id="IPR005243">
    <property type="entry name" value="THIRX-like_proc"/>
</dbReference>
<dbReference type="Proteomes" id="UP000033166">
    <property type="component" value="Chromosome I"/>
</dbReference>
<evidence type="ECO:0000259" key="3">
    <source>
        <dbReference type="Pfam" id="PF13192"/>
    </source>
</evidence>
<name>A0A0D6DVF1_9LACT</name>
<feature type="disulfide bond" description="Redox-active" evidence="2">
    <location>
        <begin position="10"/>
        <end position="13"/>
    </location>
</feature>
<evidence type="ECO:0000256" key="1">
    <source>
        <dbReference type="PIRSR" id="PIRSR037031-50"/>
    </source>
</evidence>
<gene>
    <name evidence="4" type="ORF">LACPI_0733</name>
</gene>
<dbReference type="SUPFAM" id="SSF52833">
    <property type="entry name" value="Thioredoxin-like"/>
    <property type="match status" value="1"/>
</dbReference>
<dbReference type="PANTHER" id="PTHR36450:SF1">
    <property type="entry name" value="THIOREDOXIN"/>
    <property type="match status" value="1"/>
</dbReference>
<evidence type="ECO:0000256" key="2">
    <source>
        <dbReference type="PIRSR" id="PIRSR037031-51"/>
    </source>
</evidence>
<dbReference type="HOGENOM" id="CLU_090389_18_2_9"/>
<protein>
    <submittedName>
        <fullName evidence="4">Redox-active disulfide protein</fullName>
    </submittedName>
</protein>
<dbReference type="InterPro" id="IPR012336">
    <property type="entry name" value="Thioredoxin-like_fold"/>
</dbReference>
<dbReference type="InterPro" id="IPR036249">
    <property type="entry name" value="Thioredoxin-like_sf"/>
</dbReference>
<keyword evidence="2" id="KW-0676">Redox-active center</keyword>
<dbReference type="RefSeq" id="WP_031366274.1">
    <property type="nucleotide sequence ID" value="NZ_LN774769.1"/>
</dbReference>
<reference evidence="5" key="1">
    <citation type="submission" date="2015-01" db="EMBL/GenBank/DDBJ databases">
        <authorList>
            <person name="Andreevskaya M."/>
        </authorList>
    </citation>
    <scope>NUCLEOTIDE SEQUENCE [LARGE SCALE GENOMIC DNA]</scope>
    <source>
        <strain evidence="5">MKFS47</strain>
    </source>
</reference>
<dbReference type="AlphaFoldDB" id="A0A0D6DVF1"/>
<dbReference type="Pfam" id="PF13192">
    <property type="entry name" value="Thioredoxin_3"/>
    <property type="match status" value="1"/>
</dbReference>
<dbReference type="Gene3D" id="3.40.30.10">
    <property type="entry name" value="Glutaredoxin"/>
    <property type="match status" value="1"/>
</dbReference>
<proteinExistence type="predicted"/>
<keyword evidence="2" id="KW-1015">Disulfide bond</keyword>
<sequence length="77" mass="8411">MIIKVLGPGCKNCKNLEKNTLDALKSSSVEAKVVKVTDIAEIQKYGVMRTPALVIDEEVVVSGRVPKEDEIAQWING</sequence>
<organism evidence="4 5">
    <name type="scientific">Pseudolactococcus piscium MKFS47</name>
    <dbReference type="NCBI Taxonomy" id="297352"/>
    <lineage>
        <taxon>Bacteria</taxon>
        <taxon>Bacillati</taxon>
        <taxon>Bacillota</taxon>
        <taxon>Bacilli</taxon>
        <taxon>Lactobacillales</taxon>
        <taxon>Streptococcaceae</taxon>
        <taxon>Pseudolactococcus</taxon>
    </lineage>
</organism>
<dbReference type="PIRSF" id="PIRSF037031">
    <property type="entry name" value="Redox_disulphide_2"/>
    <property type="match status" value="1"/>
</dbReference>
<dbReference type="PANTHER" id="PTHR36450">
    <property type="entry name" value="THIOREDOXIN"/>
    <property type="match status" value="1"/>
</dbReference>
<dbReference type="EMBL" id="LN774769">
    <property type="protein sequence ID" value="CEN27933.1"/>
    <property type="molecule type" value="Genomic_DNA"/>
</dbReference>
<accession>A0A0D6DVF1</accession>